<dbReference type="EMBL" id="VYGV01000004">
    <property type="protein sequence ID" value="NWF44290.1"/>
    <property type="molecule type" value="Genomic_DNA"/>
</dbReference>
<dbReference type="RefSeq" id="WP_177133324.1">
    <property type="nucleotide sequence ID" value="NZ_VYGV01000004.1"/>
</dbReference>
<evidence type="ECO:0000313" key="3">
    <source>
        <dbReference type="Proteomes" id="UP000545507"/>
    </source>
</evidence>
<protein>
    <recommendedName>
        <fullName evidence="4">Pnap3591-like protein</fullName>
    </recommendedName>
</protein>
<feature type="signal peptide" evidence="1">
    <location>
        <begin position="1"/>
        <end position="24"/>
    </location>
</feature>
<dbReference type="Proteomes" id="UP000545507">
    <property type="component" value="Unassembled WGS sequence"/>
</dbReference>
<organism evidence="2 3">
    <name type="scientific">Hydrogenophaga aromaticivorans</name>
    <dbReference type="NCBI Taxonomy" id="2610898"/>
    <lineage>
        <taxon>Bacteria</taxon>
        <taxon>Pseudomonadati</taxon>
        <taxon>Pseudomonadota</taxon>
        <taxon>Betaproteobacteria</taxon>
        <taxon>Burkholderiales</taxon>
        <taxon>Comamonadaceae</taxon>
        <taxon>Hydrogenophaga</taxon>
    </lineage>
</organism>
<name>A0A7Y8GSX4_9BURK</name>
<proteinExistence type="predicted"/>
<keyword evidence="3" id="KW-1185">Reference proteome</keyword>
<feature type="chain" id="PRO_5030748893" description="Pnap3591-like protein" evidence="1">
    <location>
        <begin position="25"/>
        <end position="156"/>
    </location>
</feature>
<evidence type="ECO:0008006" key="4">
    <source>
        <dbReference type="Google" id="ProtNLM"/>
    </source>
</evidence>
<evidence type="ECO:0000256" key="1">
    <source>
        <dbReference type="SAM" id="SignalP"/>
    </source>
</evidence>
<sequence length="156" mass="17393">MNPPLFAHLAAVFVALFISTAAVAETHQLDDSLSHTVPPTAQMQWLPQTRADKDGGMEAWVRVNIHINTQDWIGRSGRVYMVLPHDETSTLEAVWTTDGQLLAGRLVSGERALVYAGNITTSALRDQMLVRLRSGPDWQSNSRRLNFHFEIDVDSP</sequence>
<accession>A0A7Y8GSX4</accession>
<keyword evidence="1" id="KW-0732">Signal</keyword>
<comment type="caution">
    <text evidence="2">The sequence shown here is derived from an EMBL/GenBank/DDBJ whole genome shotgun (WGS) entry which is preliminary data.</text>
</comment>
<gene>
    <name evidence="2" type="ORF">F3K02_03345</name>
</gene>
<dbReference type="AlphaFoldDB" id="A0A7Y8GSX4"/>
<reference evidence="2 3" key="1">
    <citation type="submission" date="2019-09" db="EMBL/GenBank/DDBJ databases">
        <title>Hydrogenophaga aromatica sp. nov., isolated from a para-xylene-degrading enrichment culture.</title>
        <authorList>
            <person name="Tancsics A."/>
            <person name="Banerjee S."/>
        </authorList>
    </citation>
    <scope>NUCLEOTIDE SEQUENCE [LARGE SCALE GENOMIC DNA]</scope>
    <source>
        <strain evidence="2 3">D2P1</strain>
    </source>
</reference>
<evidence type="ECO:0000313" key="2">
    <source>
        <dbReference type="EMBL" id="NWF44290.1"/>
    </source>
</evidence>